<keyword evidence="3" id="KW-0723">Serine/threonine-protein kinase</keyword>
<evidence type="ECO:0000256" key="9">
    <source>
        <dbReference type="ARBA" id="ARBA00048679"/>
    </source>
</evidence>
<dbReference type="InterPro" id="IPR008271">
    <property type="entry name" value="Ser/Thr_kinase_AS"/>
</dbReference>
<comment type="caution">
    <text evidence="13">The sequence shown here is derived from an EMBL/GenBank/DDBJ whole genome shotgun (WGS) entry which is preliminary data.</text>
</comment>
<dbReference type="EMBL" id="CAJNDS010002234">
    <property type="protein sequence ID" value="CAE7385670.1"/>
    <property type="molecule type" value="Genomic_DNA"/>
</dbReference>
<dbReference type="AlphaFoldDB" id="A0A812Q084"/>
<feature type="region of interest" description="Disordered" evidence="11">
    <location>
        <begin position="490"/>
        <end position="509"/>
    </location>
</feature>
<dbReference type="SMART" id="SM00220">
    <property type="entry name" value="S_TKc"/>
    <property type="match status" value="1"/>
</dbReference>
<evidence type="ECO:0000313" key="13">
    <source>
        <dbReference type="EMBL" id="CAE7385670.1"/>
    </source>
</evidence>
<dbReference type="GO" id="GO:0005524">
    <property type="term" value="F:ATP binding"/>
    <property type="evidence" value="ECO:0007669"/>
    <property type="project" value="UniProtKB-UniRule"/>
</dbReference>
<dbReference type="SUPFAM" id="SSF103243">
    <property type="entry name" value="KA1-like"/>
    <property type="match status" value="1"/>
</dbReference>
<evidence type="ECO:0000256" key="10">
    <source>
        <dbReference type="PROSITE-ProRule" id="PRU10141"/>
    </source>
</evidence>
<dbReference type="PANTHER" id="PTHR24346">
    <property type="entry name" value="MAP/MICROTUBULE AFFINITY-REGULATING KINASE"/>
    <property type="match status" value="1"/>
</dbReference>
<dbReference type="PROSITE" id="PS00108">
    <property type="entry name" value="PROTEIN_KINASE_ST"/>
    <property type="match status" value="1"/>
</dbReference>
<dbReference type="GO" id="GO:0004674">
    <property type="term" value="F:protein serine/threonine kinase activity"/>
    <property type="evidence" value="ECO:0007669"/>
    <property type="project" value="UniProtKB-KW"/>
</dbReference>
<keyword evidence="14" id="KW-1185">Reference proteome</keyword>
<dbReference type="SUPFAM" id="SSF56112">
    <property type="entry name" value="Protein kinase-like (PK-like)"/>
    <property type="match status" value="1"/>
</dbReference>
<accession>A0A812Q084</accession>
<dbReference type="GO" id="GO:0005737">
    <property type="term" value="C:cytoplasm"/>
    <property type="evidence" value="ECO:0007669"/>
    <property type="project" value="TreeGrafter"/>
</dbReference>
<keyword evidence="6" id="KW-0418">Kinase</keyword>
<proteinExistence type="inferred from homology"/>
<dbReference type="InterPro" id="IPR000719">
    <property type="entry name" value="Prot_kinase_dom"/>
</dbReference>
<dbReference type="FunFam" id="1.10.510.10:FF:000592">
    <property type="entry name" value="CAMK family protein kinase"/>
    <property type="match status" value="1"/>
</dbReference>
<dbReference type="Proteomes" id="UP000604046">
    <property type="component" value="Unassembled WGS sequence"/>
</dbReference>
<dbReference type="Gene3D" id="3.30.310.80">
    <property type="entry name" value="Kinase associated domain 1, KA1"/>
    <property type="match status" value="1"/>
</dbReference>
<evidence type="ECO:0000256" key="3">
    <source>
        <dbReference type="ARBA" id="ARBA00022527"/>
    </source>
</evidence>
<evidence type="ECO:0000259" key="12">
    <source>
        <dbReference type="PROSITE" id="PS50011"/>
    </source>
</evidence>
<organism evidence="13 14">
    <name type="scientific">Symbiodinium natans</name>
    <dbReference type="NCBI Taxonomy" id="878477"/>
    <lineage>
        <taxon>Eukaryota</taxon>
        <taxon>Sar</taxon>
        <taxon>Alveolata</taxon>
        <taxon>Dinophyceae</taxon>
        <taxon>Suessiales</taxon>
        <taxon>Symbiodiniaceae</taxon>
        <taxon>Symbiodinium</taxon>
    </lineage>
</organism>
<dbReference type="InterPro" id="IPR028375">
    <property type="entry name" value="KA1/Ssp2_C"/>
</dbReference>
<evidence type="ECO:0000256" key="2">
    <source>
        <dbReference type="ARBA" id="ARBA00012513"/>
    </source>
</evidence>
<feature type="binding site" evidence="10">
    <location>
        <position position="36"/>
    </location>
    <ligand>
        <name>ATP</name>
        <dbReference type="ChEBI" id="CHEBI:30616"/>
    </ligand>
</feature>
<comment type="catalytic activity">
    <reaction evidence="8">
        <text>L-threonyl-[protein] + ATP = O-phospho-L-threonyl-[protein] + ADP + H(+)</text>
        <dbReference type="Rhea" id="RHEA:46608"/>
        <dbReference type="Rhea" id="RHEA-COMP:11060"/>
        <dbReference type="Rhea" id="RHEA-COMP:11605"/>
        <dbReference type="ChEBI" id="CHEBI:15378"/>
        <dbReference type="ChEBI" id="CHEBI:30013"/>
        <dbReference type="ChEBI" id="CHEBI:30616"/>
        <dbReference type="ChEBI" id="CHEBI:61977"/>
        <dbReference type="ChEBI" id="CHEBI:456216"/>
        <dbReference type="EC" id="2.7.11.1"/>
    </reaction>
</comment>
<dbReference type="GO" id="GO:0035556">
    <property type="term" value="P:intracellular signal transduction"/>
    <property type="evidence" value="ECO:0007669"/>
    <property type="project" value="TreeGrafter"/>
</dbReference>
<reference evidence="13" key="1">
    <citation type="submission" date="2021-02" db="EMBL/GenBank/DDBJ databases">
        <authorList>
            <person name="Dougan E. K."/>
            <person name="Rhodes N."/>
            <person name="Thang M."/>
            <person name="Chan C."/>
        </authorList>
    </citation>
    <scope>NUCLEOTIDE SEQUENCE</scope>
</reference>
<evidence type="ECO:0000313" key="14">
    <source>
        <dbReference type="Proteomes" id="UP000604046"/>
    </source>
</evidence>
<keyword evidence="4" id="KW-0808">Transferase</keyword>
<evidence type="ECO:0000256" key="11">
    <source>
        <dbReference type="SAM" id="MobiDB-lite"/>
    </source>
</evidence>
<gene>
    <name evidence="13" type="primary">KIN10</name>
    <name evidence="13" type="ORF">SNAT2548_LOCUS21035</name>
</gene>
<dbReference type="OrthoDB" id="193931at2759"/>
<protein>
    <recommendedName>
        <fullName evidence="2">non-specific serine/threonine protein kinase</fullName>
        <ecNumber evidence="2">2.7.11.1</ecNumber>
    </recommendedName>
</protein>
<evidence type="ECO:0000256" key="1">
    <source>
        <dbReference type="ARBA" id="ARBA00006234"/>
    </source>
</evidence>
<dbReference type="PROSITE" id="PS00107">
    <property type="entry name" value="PROTEIN_KINASE_ATP"/>
    <property type="match status" value="1"/>
</dbReference>
<evidence type="ECO:0000256" key="8">
    <source>
        <dbReference type="ARBA" id="ARBA00047899"/>
    </source>
</evidence>
<dbReference type="Gene3D" id="1.10.510.10">
    <property type="entry name" value="Transferase(Phosphotransferase) domain 1"/>
    <property type="match status" value="1"/>
</dbReference>
<evidence type="ECO:0000256" key="4">
    <source>
        <dbReference type="ARBA" id="ARBA00022679"/>
    </source>
</evidence>
<feature type="domain" description="Protein kinase" evidence="12">
    <location>
        <begin position="7"/>
        <end position="259"/>
    </location>
</feature>
<keyword evidence="7 10" id="KW-0067">ATP-binding</keyword>
<dbReference type="InterPro" id="IPR017441">
    <property type="entry name" value="Protein_kinase_ATP_BS"/>
</dbReference>
<dbReference type="Pfam" id="PF00069">
    <property type="entry name" value="Pkinase"/>
    <property type="match status" value="1"/>
</dbReference>
<dbReference type="FunFam" id="3.30.200.20:FF:000236">
    <property type="entry name" value="Non-specific serine/threonine protein kinase"/>
    <property type="match status" value="1"/>
</dbReference>
<sequence length="509" mass="57583">MVVISQYKISNTLGVGTFGKVKMAEHTRTGQKVAIKIINKRKMEQMNMHEKIRREIQILQFLKHPHVIRLYELLDTPSDIFMVMEYVPGGELFDHIVHKLKLQEDEARRFFQQILSGVEYCHQCMVTHRDLKPENLLLDSNLHVKIADFGLSNTMRDGEFLKTSCGSPNYASPEVVSGKAYVGPEVDVWSGGVVLYALLCGSLPFDDENVPNLFRKIKHGNFTLPGHLSSEAKDLIVQMLVVDPTRRITFSQIRKHSWFQKDLPEYLAAPLNLAVEKLEIQADILQELEDMGFKITDKDNLKPDEQVAYHLLADRASKQSSFSNLLRKDQTVHAHKMFDDEEIANVAKQFDQDLPVYKIAASANDRAAMLAQSTYSAPECPWRLGLEAIMEASVLMTEALITLRDLGYEWNNVTPWRVRARPLKRQKNLMLTVQVYKVSSGKYMVDVLIPQGPTLPAVQEALLFLRRLSQREAVAANIVLRPSTQALTSSRRLGRGDGYPQGAGPTASL</sequence>
<comment type="catalytic activity">
    <reaction evidence="9">
        <text>L-seryl-[protein] + ATP = O-phospho-L-seryl-[protein] + ADP + H(+)</text>
        <dbReference type="Rhea" id="RHEA:17989"/>
        <dbReference type="Rhea" id="RHEA-COMP:9863"/>
        <dbReference type="Rhea" id="RHEA-COMP:11604"/>
        <dbReference type="ChEBI" id="CHEBI:15378"/>
        <dbReference type="ChEBI" id="CHEBI:29999"/>
        <dbReference type="ChEBI" id="CHEBI:30616"/>
        <dbReference type="ChEBI" id="CHEBI:83421"/>
        <dbReference type="ChEBI" id="CHEBI:456216"/>
        <dbReference type="EC" id="2.7.11.1"/>
    </reaction>
</comment>
<dbReference type="InterPro" id="IPR011009">
    <property type="entry name" value="Kinase-like_dom_sf"/>
</dbReference>
<evidence type="ECO:0000256" key="7">
    <source>
        <dbReference type="ARBA" id="ARBA00022840"/>
    </source>
</evidence>
<dbReference type="PROSITE" id="PS50011">
    <property type="entry name" value="PROTEIN_KINASE_DOM"/>
    <property type="match status" value="1"/>
</dbReference>
<name>A0A812Q084_9DINO</name>
<evidence type="ECO:0000256" key="6">
    <source>
        <dbReference type="ARBA" id="ARBA00022777"/>
    </source>
</evidence>
<dbReference type="PANTHER" id="PTHR24346:SF82">
    <property type="entry name" value="KP78A-RELATED"/>
    <property type="match status" value="1"/>
</dbReference>
<dbReference type="CDD" id="cd14079">
    <property type="entry name" value="STKc_AMPK_alpha"/>
    <property type="match status" value="1"/>
</dbReference>
<comment type="similarity">
    <text evidence="1">Belongs to the protein kinase superfamily. CAMK Ser/Thr protein kinase family. SNF1 subfamily.</text>
</comment>
<evidence type="ECO:0000256" key="5">
    <source>
        <dbReference type="ARBA" id="ARBA00022741"/>
    </source>
</evidence>
<keyword evidence="5 10" id="KW-0547">Nucleotide-binding</keyword>
<dbReference type="EC" id="2.7.11.1" evidence="2"/>